<dbReference type="OrthoDB" id="17861at2157"/>
<dbReference type="AlphaFoldDB" id="W0JT91"/>
<organism evidence="8 9">
    <name type="scientific">Halostagnicola larsenii XH-48</name>
    <dbReference type="NCBI Taxonomy" id="797299"/>
    <lineage>
        <taxon>Archaea</taxon>
        <taxon>Methanobacteriati</taxon>
        <taxon>Methanobacteriota</taxon>
        <taxon>Stenosarchaea group</taxon>
        <taxon>Halobacteria</taxon>
        <taxon>Halobacteriales</taxon>
        <taxon>Natrialbaceae</taxon>
        <taxon>Halostagnicola</taxon>
    </lineage>
</organism>
<feature type="domain" description="EamA" evidence="7">
    <location>
        <begin position="151"/>
        <end position="286"/>
    </location>
</feature>
<evidence type="ECO:0000256" key="6">
    <source>
        <dbReference type="SAM" id="Phobius"/>
    </source>
</evidence>
<dbReference type="GeneID" id="25146438"/>
<feature type="transmembrane region" description="Helical" evidence="6">
    <location>
        <begin position="90"/>
        <end position="113"/>
    </location>
</feature>
<feature type="transmembrane region" description="Helical" evidence="6">
    <location>
        <begin position="182"/>
        <end position="203"/>
    </location>
</feature>
<evidence type="ECO:0000256" key="2">
    <source>
        <dbReference type="ARBA" id="ARBA00022692"/>
    </source>
</evidence>
<feature type="domain" description="EamA" evidence="7">
    <location>
        <begin position="7"/>
        <end position="140"/>
    </location>
</feature>
<keyword evidence="9" id="KW-1185">Reference proteome</keyword>
<keyword evidence="3 6" id="KW-1133">Transmembrane helix</keyword>
<keyword evidence="4 6" id="KW-0472">Membrane</keyword>
<proteinExistence type="predicted"/>
<dbReference type="HOGENOM" id="CLU_033863_5_1_2"/>
<accession>W0JT91</accession>
<dbReference type="InterPro" id="IPR000620">
    <property type="entry name" value="EamA_dom"/>
</dbReference>
<dbReference type="InterPro" id="IPR050638">
    <property type="entry name" value="AA-Vitamin_Transporters"/>
</dbReference>
<feature type="transmembrane region" description="Helical" evidence="6">
    <location>
        <begin position="32"/>
        <end position="55"/>
    </location>
</feature>
<dbReference type="eggNOG" id="arCOG00271">
    <property type="taxonomic scope" value="Archaea"/>
</dbReference>
<dbReference type="EMBL" id="CP007055">
    <property type="protein sequence ID" value="AHG00527.1"/>
    <property type="molecule type" value="Genomic_DNA"/>
</dbReference>
<dbReference type="PANTHER" id="PTHR32322:SF2">
    <property type="entry name" value="EAMA DOMAIN-CONTAINING PROTEIN"/>
    <property type="match status" value="1"/>
</dbReference>
<dbReference type="PATRIC" id="fig|797299.3.peg.2748"/>
<dbReference type="STRING" id="797299.HALLA_18760"/>
<evidence type="ECO:0000256" key="4">
    <source>
        <dbReference type="ARBA" id="ARBA00023136"/>
    </source>
</evidence>
<dbReference type="RefSeq" id="WP_049953783.1">
    <property type="nucleotide sequence ID" value="NZ_CP007055.1"/>
</dbReference>
<dbReference type="GO" id="GO:0016020">
    <property type="term" value="C:membrane"/>
    <property type="evidence" value="ECO:0007669"/>
    <property type="project" value="UniProtKB-SubCell"/>
</dbReference>
<dbReference type="Proteomes" id="UP000019024">
    <property type="component" value="Chromosome"/>
</dbReference>
<dbReference type="InterPro" id="IPR037185">
    <property type="entry name" value="EmrE-like"/>
</dbReference>
<dbReference type="KEGG" id="hlr:HALLA_18760"/>
<keyword evidence="2 6" id="KW-0812">Transmembrane</keyword>
<evidence type="ECO:0000256" key="3">
    <source>
        <dbReference type="ARBA" id="ARBA00022989"/>
    </source>
</evidence>
<evidence type="ECO:0000259" key="7">
    <source>
        <dbReference type="Pfam" id="PF00892"/>
    </source>
</evidence>
<protein>
    <submittedName>
        <fullName evidence="8">Transporter</fullName>
    </submittedName>
</protein>
<evidence type="ECO:0000313" key="8">
    <source>
        <dbReference type="EMBL" id="AHG00527.1"/>
    </source>
</evidence>
<dbReference type="Pfam" id="PF00892">
    <property type="entry name" value="EamA"/>
    <property type="match status" value="2"/>
</dbReference>
<evidence type="ECO:0000256" key="1">
    <source>
        <dbReference type="ARBA" id="ARBA00004141"/>
    </source>
</evidence>
<feature type="transmembrane region" description="Helical" evidence="6">
    <location>
        <begin position="125"/>
        <end position="144"/>
    </location>
</feature>
<name>W0JT91_9EURY</name>
<dbReference type="PANTHER" id="PTHR32322">
    <property type="entry name" value="INNER MEMBRANE TRANSPORTER"/>
    <property type="match status" value="1"/>
</dbReference>
<reference evidence="8 9" key="1">
    <citation type="submission" date="2014-01" db="EMBL/GenBank/DDBJ databases">
        <authorList>
            <consortium name="DOE Joint Genome Institute"/>
            <person name="Anderson I."/>
            <person name="Huntemann M."/>
            <person name="Han J."/>
            <person name="Chen A."/>
            <person name="Kyrpides N."/>
            <person name="Mavromatis K."/>
            <person name="Markowitz V."/>
            <person name="Palaniappan K."/>
            <person name="Ivanova N."/>
            <person name="Schaumberg A."/>
            <person name="Pati A."/>
            <person name="Liolios K."/>
            <person name="Nordberg H.P."/>
            <person name="Cantor M.N."/>
            <person name="Hua S.X."/>
            <person name="Woyke T."/>
        </authorList>
    </citation>
    <scope>NUCLEOTIDE SEQUENCE [LARGE SCALE GENOMIC DNA]</scope>
    <source>
        <strain evidence="8 9">XH-48</strain>
    </source>
</reference>
<evidence type="ECO:0000256" key="5">
    <source>
        <dbReference type="SAM" id="MobiDB-lite"/>
    </source>
</evidence>
<feature type="compositionally biased region" description="Low complexity" evidence="5">
    <location>
        <begin position="330"/>
        <end position="343"/>
    </location>
</feature>
<sequence>MNSQRNILLFAALALAWGTAFSAIEIGLGSLPPILFAAFRLDVATALFVILTAVLGLEWRPQTRADVISIATGGVLLVGAHYGLLFVGQLYVSSAVAAIVLSLTPIVTPPIALAVLPRERIRPPAAVGLVLGLLGVVVIAISGGSVGGQALGVGLLFGSALSIAVGSVVLERTRSTLSIIPLQTWAMGVGGLMLHGLSALHPGESVLAATFTSDVVAALAYLGVVSTAGGFLAYFILLERVGATELSLVNYTSPVIAAVFGWLLLGESITVATVAGFALIVFGFTLCKIDSLWKLVRPVVEDGTRRPVPADGFVVQKNPYVRSANRGNEGRSASPSRSSPGAD</sequence>
<comment type="subcellular location">
    <subcellularLocation>
        <location evidence="1">Membrane</location>
        <topology evidence="1">Multi-pass membrane protein</topology>
    </subcellularLocation>
</comment>
<dbReference type="SUPFAM" id="SSF103481">
    <property type="entry name" value="Multidrug resistance efflux transporter EmrE"/>
    <property type="match status" value="2"/>
</dbReference>
<evidence type="ECO:0000313" key="9">
    <source>
        <dbReference type="Proteomes" id="UP000019024"/>
    </source>
</evidence>
<feature type="transmembrane region" description="Helical" evidence="6">
    <location>
        <begin position="150"/>
        <end position="170"/>
    </location>
</feature>
<feature type="transmembrane region" description="Helical" evidence="6">
    <location>
        <begin position="215"/>
        <end position="236"/>
    </location>
</feature>
<feature type="region of interest" description="Disordered" evidence="5">
    <location>
        <begin position="319"/>
        <end position="343"/>
    </location>
</feature>
<gene>
    <name evidence="8" type="ORF">HALLA_18760</name>
</gene>
<feature type="transmembrane region" description="Helical" evidence="6">
    <location>
        <begin position="67"/>
        <end position="84"/>
    </location>
</feature>